<dbReference type="Pfam" id="PF01145">
    <property type="entry name" value="Band_7"/>
    <property type="match status" value="1"/>
</dbReference>
<dbReference type="AlphaFoldDB" id="A0A8S1Y827"/>
<reference evidence="5" key="1">
    <citation type="submission" date="2021-01" db="EMBL/GenBank/DDBJ databases">
        <authorList>
            <consortium name="Genoscope - CEA"/>
            <person name="William W."/>
        </authorList>
    </citation>
    <scope>NUCLEOTIDE SEQUENCE</scope>
</reference>
<dbReference type="GO" id="GO:0098552">
    <property type="term" value="C:side of membrane"/>
    <property type="evidence" value="ECO:0007669"/>
    <property type="project" value="UniProtKB-ARBA"/>
</dbReference>
<dbReference type="SMART" id="SM00244">
    <property type="entry name" value="PHB"/>
    <property type="match status" value="1"/>
</dbReference>
<feature type="domain" description="Band 7" evidence="4">
    <location>
        <begin position="75"/>
        <end position="219"/>
    </location>
</feature>
<dbReference type="FunFam" id="3.30.479.30:FF:000004">
    <property type="entry name" value="Putative membrane protease family, stomatin"/>
    <property type="match status" value="1"/>
</dbReference>
<gene>
    <name evidence="5" type="ORF">PPENT_87.1.T1600036</name>
</gene>
<name>A0A8S1Y827_9CILI</name>
<feature type="compositionally biased region" description="Low complexity" evidence="3">
    <location>
        <begin position="1"/>
        <end position="15"/>
    </location>
</feature>
<dbReference type="InterPro" id="IPR043202">
    <property type="entry name" value="Band-7_stomatin-like"/>
</dbReference>
<comment type="caution">
    <text evidence="5">The sequence shown here is derived from an EMBL/GenBank/DDBJ whole genome shotgun (WGS) entry which is preliminary data.</text>
</comment>
<protein>
    <recommendedName>
        <fullName evidence="4">Band 7 domain-containing protein</fullName>
    </recommendedName>
</protein>
<evidence type="ECO:0000259" key="4">
    <source>
        <dbReference type="SMART" id="SM00244"/>
    </source>
</evidence>
<keyword evidence="2" id="KW-0175">Coiled coil</keyword>
<evidence type="ECO:0000313" key="6">
    <source>
        <dbReference type="Proteomes" id="UP000689195"/>
    </source>
</evidence>
<feature type="region of interest" description="Disordered" evidence="3">
    <location>
        <begin position="1"/>
        <end position="30"/>
    </location>
</feature>
<organism evidence="5 6">
    <name type="scientific">Paramecium pentaurelia</name>
    <dbReference type="NCBI Taxonomy" id="43138"/>
    <lineage>
        <taxon>Eukaryota</taxon>
        <taxon>Sar</taxon>
        <taxon>Alveolata</taxon>
        <taxon>Ciliophora</taxon>
        <taxon>Intramacronucleata</taxon>
        <taxon>Oligohymenophorea</taxon>
        <taxon>Peniculida</taxon>
        <taxon>Parameciidae</taxon>
        <taxon>Paramecium</taxon>
    </lineage>
</organism>
<dbReference type="Proteomes" id="UP000689195">
    <property type="component" value="Unassembled WGS sequence"/>
</dbReference>
<proteinExistence type="inferred from homology"/>
<comment type="similarity">
    <text evidence="1">Belongs to the band 7/mec-2 family.</text>
</comment>
<dbReference type="OrthoDB" id="2105077at2759"/>
<dbReference type="InterPro" id="IPR001107">
    <property type="entry name" value="Band_7"/>
</dbReference>
<evidence type="ECO:0000313" key="5">
    <source>
        <dbReference type="EMBL" id="CAD8210636.1"/>
    </source>
</evidence>
<evidence type="ECO:0000256" key="2">
    <source>
        <dbReference type="SAM" id="Coils"/>
    </source>
</evidence>
<keyword evidence="6" id="KW-1185">Reference proteome</keyword>
<accession>A0A8S1Y827</accession>
<feature type="coiled-coil region" evidence="2">
    <location>
        <begin position="168"/>
        <end position="228"/>
    </location>
</feature>
<dbReference type="GO" id="GO:0005886">
    <property type="term" value="C:plasma membrane"/>
    <property type="evidence" value="ECO:0007669"/>
    <property type="project" value="InterPro"/>
</dbReference>
<evidence type="ECO:0000256" key="3">
    <source>
        <dbReference type="SAM" id="MobiDB-lite"/>
    </source>
</evidence>
<dbReference type="PANTHER" id="PTHR10264">
    <property type="entry name" value="BAND 7 PROTEIN-RELATED"/>
    <property type="match status" value="1"/>
</dbReference>
<evidence type="ECO:0000256" key="1">
    <source>
        <dbReference type="ARBA" id="ARBA00008164"/>
    </source>
</evidence>
<dbReference type="PANTHER" id="PTHR10264:SF19">
    <property type="entry name" value="AT06885P-RELATED"/>
    <property type="match status" value="1"/>
</dbReference>
<dbReference type="EMBL" id="CAJJDO010000160">
    <property type="protein sequence ID" value="CAD8210636.1"/>
    <property type="molecule type" value="Genomic_DNA"/>
</dbReference>
<sequence>MYQQQANQQIPVQQQRDYNIPPSGYKAPRYPREELPENQEQNLDLGGSYQSYLYNCGECCGNCKAVCPCNPFVDYPYIQVEQSFVGVYSRFGKYIKTVQPGLIYMNPCTDTIQKVDCKVQMIDFSIDATVYYRIVIPRRSIFYINDLHQAVTQLTLATIKSIAGSQTLQDLLEKRAEVQQQIEGFVDEHVWEWGIDVENMLIKDIQLNADLQNTLSMAAKEQRAAQAKVISAQGDVQSAKLMRYLDTITILGQQGSTKVVLLPTESK</sequence>